<dbReference type="AlphaFoldDB" id="A0A834PBN3"/>
<feature type="compositionally biased region" description="Basic and acidic residues" evidence="1">
    <location>
        <begin position="80"/>
        <end position="92"/>
    </location>
</feature>
<feature type="compositionally biased region" description="Polar residues" evidence="1">
    <location>
        <begin position="102"/>
        <end position="112"/>
    </location>
</feature>
<feature type="region of interest" description="Disordered" evidence="1">
    <location>
        <begin position="61"/>
        <end position="120"/>
    </location>
</feature>
<protein>
    <submittedName>
        <fullName evidence="2">Uncharacterized protein</fullName>
    </submittedName>
</protein>
<dbReference type="EMBL" id="JACSDY010000002">
    <property type="protein sequence ID" value="KAF7434998.1"/>
    <property type="molecule type" value="Genomic_DNA"/>
</dbReference>
<name>A0A834PBN3_VESPE</name>
<sequence>MSMLDVTDIAISFSVSIPFPKHRGLVQKHIHGRPSRHGWGGNRYSRLPACLPTLRRTLNVSPLAETPPPTSPTSAYALHRPMDKGEEEKRAASYDGRAASITEKQPSTSSLVVNHENKNPCDYRKHERDVEIKSQLREASVAAGGFSVDDFLAVYSSRSASWLQHVAEIGSRASSNHPTDPYRSFPIFPECIVALERQNLKLFNGFTVRPPMAMPYQATLLQETARTFKNVIGSGSKDGKSGKDNALPSGPYAGKSLLKR</sequence>
<feature type="region of interest" description="Disordered" evidence="1">
    <location>
        <begin position="232"/>
        <end position="260"/>
    </location>
</feature>
<reference evidence="2" key="1">
    <citation type="journal article" date="2020" name="G3 (Bethesda)">
        <title>High-Quality Assemblies for Three Invasive Social Wasps from the &lt;i&gt;Vespula&lt;/i&gt; Genus.</title>
        <authorList>
            <person name="Harrop T.W.R."/>
            <person name="Guhlin J."/>
            <person name="McLaughlin G.M."/>
            <person name="Permina E."/>
            <person name="Stockwell P."/>
            <person name="Gilligan J."/>
            <person name="Le Lec M.F."/>
            <person name="Gruber M.A.M."/>
            <person name="Quinn O."/>
            <person name="Lovegrove M."/>
            <person name="Duncan E.J."/>
            <person name="Remnant E.J."/>
            <person name="Van Eeckhoven J."/>
            <person name="Graham B."/>
            <person name="Knapp R.A."/>
            <person name="Langford K.W."/>
            <person name="Kronenberg Z."/>
            <person name="Press M.O."/>
            <person name="Eacker S.M."/>
            <person name="Wilson-Rankin E.E."/>
            <person name="Purcell J."/>
            <person name="Lester P.J."/>
            <person name="Dearden P.K."/>
        </authorList>
    </citation>
    <scope>NUCLEOTIDE SEQUENCE</scope>
    <source>
        <strain evidence="2">Volc-1</strain>
    </source>
</reference>
<comment type="caution">
    <text evidence="2">The sequence shown here is derived from an EMBL/GenBank/DDBJ whole genome shotgun (WGS) entry which is preliminary data.</text>
</comment>
<evidence type="ECO:0000256" key="1">
    <source>
        <dbReference type="SAM" id="MobiDB-lite"/>
    </source>
</evidence>
<gene>
    <name evidence="2" type="ORF">H0235_003189</name>
</gene>
<evidence type="ECO:0000313" key="2">
    <source>
        <dbReference type="EMBL" id="KAF7434998.1"/>
    </source>
</evidence>
<proteinExistence type="predicted"/>
<evidence type="ECO:0000313" key="3">
    <source>
        <dbReference type="Proteomes" id="UP000600918"/>
    </source>
</evidence>
<dbReference type="Proteomes" id="UP000600918">
    <property type="component" value="Unassembled WGS sequence"/>
</dbReference>
<keyword evidence="3" id="KW-1185">Reference proteome</keyword>
<accession>A0A834PBN3</accession>
<organism evidence="2 3">
    <name type="scientific">Vespula pensylvanica</name>
    <name type="common">Western yellow jacket</name>
    <name type="synonym">Wasp</name>
    <dbReference type="NCBI Taxonomy" id="30213"/>
    <lineage>
        <taxon>Eukaryota</taxon>
        <taxon>Metazoa</taxon>
        <taxon>Ecdysozoa</taxon>
        <taxon>Arthropoda</taxon>
        <taxon>Hexapoda</taxon>
        <taxon>Insecta</taxon>
        <taxon>Pterygota</taxon>
        <taxon>Neoptera</taxon>
        <taxon>Endopterygota</taxon>
        <taxon>Hymenoptera</taxon>
        <taxon>Apocrita</taxon>
        <taxon>Aculeata</taxon>
        <taxon>Vespoidea</taxon>
        <taxon>Vespidae</taxon>
        <taxon>Vespinae</taxon>
        <taxon>Vespula</taxon>
    </lineage>
</organism>